<dbReference type="PIRSF" id="PIRSF029288">
    <property type="entry name" value="SciE_ImpE"/>
    <property type="match status" value="1"/>
</dbReference>
<dbReference type="Gene3D" id="1.25.40.10">
    <property type="entry name" value="Tetratricopeptide repeat domain"/>
    <property type="match status" value="1"/>
</dbReference>
<dbReference type="AlphaFoldDB" id="A0A261SG32"/>
<evidence type="ECO:0000313" key="2">
    <source>
        <dbReference type="Proteomes" id="UP000217005"/>
    </source>
</evidence>
<evidence type="ECO:0000313" key="1">
    <source>
        <dbReference type="EMBL" id="OZI35303.1"/>
    </source>
</evidence>
<gene>
    <name evidence="1" type="ORF">CEG14_09375</name>
</gene>
<reference evidence="1 2" key="1">
    <citation type="submission" date="2017-05" db="EMBL/GenBank/DDBJ databases">
        <title>Complete and WGS of Bordetella genogroups.</title>
        <authorList>
            <person name="Spilker T."/>
            <person name="LiPuma J."/>
        </authorList>
    </citation>
    <scope>NUCLEOTIDE SEQUENCE [LARGE SCALE GENOMIC DNA]</scope>
    <source>
        <strain evidence="1 2">AU17610</strain>
    </source>
</reference>
<comment type="caution">
    <text evidence="1">The sequence shown here is derived from an EMBL/GenBank/DDBJ whole genome shotgun (WGS) entry which is preliminary data.</text>
</comment>
<dbReference type="OrthoDB" id="5416084at2"/>
<dbReference type="SUPFAM" id="SSF144059">
    <property type="entry name" value="ImpE-like"/>
    <property type="match status" value="1"/>
</dbReference>
<organism evidence="1 2">
    <name type="scientific">Bordetella genomosp. 1</name>
    <dbReference type="NCBI Taxonomy" id="1395607"/>
    <lineage>
        <taxon>Bacteria</taxon>
        <taxon>Pseudomonadati</taxon>
        <taxon>Pseudomonadota</taxon>
        <taxon>Betaproteobacteria</taxon>
        <taxon>Burkholderiales</taxon>
        <taxon>Alcaligenaceae</taxon>
        <taxon>Bordetella</taxon>
    </lineage>
</organism>
<dbReference type="Proteomes" id="UP000217005">
    <property type="component" value="Unassembled WGS sequence"/>
</dbReference>
<dbReference type="RefSeq" id="WP_094826112.1">
    <property type="nucleotide sequence ID" value="NZ_NEVL01000003.1"/>
</dbReference>
<dbReference type="InterPro" id="IPR009211">
    <property type="entry name" value="TagJ"/>
</dbReference>
<dbReference type="InterPro" id="IPR011990">
    <property type="entry name" value="TPR-like_helical_dom_sf"/>
</dbReference>
<protein>
    <submittedName>
        <fullName evidence="1">ImpE family protein</fullName>
    </submittedName>
</protein>
<accession>A0A261SG32</accession>
<name>A0A261SG32_9BORD</name>
<dbReference type="Pfam" id="PF07024">
    <property type="entry name" value="ImpE"/>
    <property type="match status" value="1"/>
</dbReference>
<proteinExistence type="predicted"/>
<dbReference type="EMBL" id="NEVL01000003">
    <property type="protein sequence ID" value="OZI35303.1"/>
    <property type="molecule type" value="Genomic_DNA"/>
</dbReference>
<sequence length="265" mass="28981">MMQPFSLHEGSIAHQLTQTRERVRNAPADADLRARLFQLSAVQGDWPRAAEQLRLSAELNPRARASALLYDGAVRAEQRRSAVFAGESEPDFLGAAQPWQRLLVQALREPAERAAATRAEALAEASACAGRLTLAADETPHAFTWLCDGDSRLGPVCELIVGDRYLWAPMSALRSVRLLAPQGLADLVWAQAELVTAEGRTLAALVPARYPARAGGEPLEDALQLGRITQWEPLGEDLYAGVGQKMWMTDEGEYALLDLRAMELD</sequence>